<evidence type="ECO:0000313" key="2">
    <source>
        <dbReference type="EMBL" id="GCC30178.1"/>
    </source>
</evidence>
<dbReference type="PANTHER" id="PTHR35440">
    <property type="entry name" value="TESTIS-EXPRESSED PROTEIN 36"/>
    <property type="match status" value="1"/>
</dbReference>
<feature type="region of interest" description="Disordered" evidence="1">
    <location>
        <begin position="128"/>
        <end position="151"/>
    </location>
</feature>
<dbReference type="AlphaFoldDB" id="A0A401SIF3"/>
<comment type="caution">
    <text evidence="2">The sequence shown here is derived from an EMBL/GenBank/DDBJ whole genome shotgun (WGS) entry which is preliminary data.</text>
</comment>
<sequence>MRRILKYFILCHNLSQRRFPHTTYRLDHTLKPLPFDLEQKKPSIVKQTAHTFELWDQGNPSEMSGRFGFTIYQTSYQGKQETERPFCRRFPKIPSKRSKLAQTQNPTEVMWFGKNSSLYRTPLEILGNTQRPLYPSGKKSDRTKSSRKNCK</sequence>
<name>A0A401SIF3_CHIPU</name>
<keyword evidence="3" id="KW-1185">Reference proteome</keyword>
<dbReference type="Proteomes" id="UP000287033">
    <property type="component" value="Unassembled WGS sequence"/>
</dbReference>
<evidence type="ECO:0000313" key="3">
    <source>
        <dbReference type="Proteomes" id="UP000287033"/>
    </source>
</evidence>
<reference evidence="2 3" key="1">
    <citation type="journal article" date="2018" name="Nat. Ecol. Evol.">
        <title>Shark genomes provide insights into elasmobranch evolution and the origin of vertebrates.</title>
        <authorList>
            <person name="Hara Y"/>
            <person name="Yamaguchi K"/>
            <person name="Onimaru K"/>
            <person name="Kadota M"/>
            <person name="Koyanagi M"/>
            <person name="Keeley SD"/>
            <person name="Tatsumi K"/>
            <person name="Tanaka K"/>
            <person name="Motone F"/>
            <person name="Kageyama Y"/>
            <person name="Nozu R"/>
            <person name="Adachi N"/>
            <person name="Nishimura O"/>
            <person name="Nakagawa R"/>
            <person name="Tanegashima C"/>
            <person name="Kiyatake I"/>
            <person name="Matsumoto R"/>
            <person name="Murakumo K"/>
            <person name="Nishida K"/>
            <person name="Terakita A"/>
            <person name="Kuratani S"/>
            <person name="Sato K"/>
            <person name="Hyodo S Kuraku.S."/>
        </authorList>
    </citation>
    <scope>NUCLEOTIDE SEQUENCE [LARGE SCALE GENOMIC DNA]</scope>
</reference>
<gene>
    <name evidence="2" type="ORF">chiPu_0008626</name>
</gene>
<accession>A0A401SIF3</accession>
<dbReference type="EMBL" id="BEZZ01000287">
    <property type="protein sequence ID" value="GCC30178.1"/>
    <property type="molecule type" value="Genomic_DNA"/>
</dbReference>
<organism evidence="2 3">
    <name type="scientific">Chiloscyllium punctatum</name>
    <name type="common">Brownbanded bambooshark</name>
    <name type="synonym">Hemiscyllium punctatum</name>
    <dbReference type="NCBI Taxonomy" id="137246"/>
    <lineage>
        <taxon>Eukaryota</taxon>
        <taxon>Metazoa</taxon>
        <taxon>Chordata</taxon>
        <taxon>Craniata</taxon>
        <taxon>Vertebrata</taxon>
        <taxon>Chondrichthyes</taxon>
        <taxon>Elasmobranchii</taxon>
        <taxon>Galeomorphii</taxon>
        <taxon>Galeoidea</taxon>
        <taxon>Orectolobiformes</taxon>
        <taxon>Hemiscylliidae</taxon>
        <taxon>Chiloscyllium</taxon>
    </lineage>
</organism>
<protein>
    <submittedName>
        <fullName evidence="2">Uncharacterized protein</fullName>
    </submittedName>
</protein>
<dbReference type="PANTHER" id="PTHR35440:SF1">
    <property type="entry name" value="TESTIS-EXPRESSED PROTEIN 36"/>
    <property type="match status" value="1"/>
</dbReference>
<evidence type="ECO:0000256" key="1">
    <source>
        <dbReference type="SAM" id="MobiDB-lite"/>
    </source>
</evidence>
<dbReference type="OrthoDB" id="10003408at2759"/>
<proteinExistence type="predicted"/>